<evidence type="ECO:0000313" key="2">
    <source>
        <dbReference type="Proteomes" id="UP000558488"/>
    </source>
</evidence>
<keyword evidence="2" id="KW-1185">Reference proteome</keyword>
<sequence>MPEQATAPSSPFSPGVGSLEAMESSRKVLLSSSLEWRVTQPGCCCGKRASLIFSEPQSGRTGFLNWNHTHTPGGHANRPQGSVTLRVLTTALAAASHVHIHAELPLRAFLELTAQPENWTMPWTVSPSVRPQGVGFYVLLDLVCLI</sequence>
<proteinExistence type="predicted"/>
<dbReference type="Proteomes" id="UP000558488">
    <property type="component" value="Unassembled WGS sequence"/>
</dbReference>
<name>A0A7J7SMI9_PIPKU</name>
<comment type="caution">
    <text evidence="1">The sequence shown here is derived from an EMBL/GenBank/DDBJ whole genome shotgun (WGS) entry which is preliminary data.</text>
</comment>
<reference evidence="1 2" key="1">
    <citation type="journal article" date="2020" name="Nature">
        <title>Six reference-quality genomes reveal evolution of bat adaptations.</title>
        <authorList>
            <person name="Jebb D."/>
            <person name="Huang Z."/>
            <person name="Pippel M."/>
            <person name="Hughes G.M."/>
            <person name="Lavrichenko K."/>
            <person name="Devanna P."/>
            <person name="Winkler S."/>
            <person name="Jermiin L.S."/>
            <person name="Skirmuntt E.C."/>
            <person name="Katzourakis A."/>
            <person name="Burkitt-Gray L."/>
            <person name="Ray D.A."/>
            <person name="Sullivan K.A.M."/>
            <person name="Roscito J.G."/>
            <person name="Kirilenko B.M."/>
            <person name="Davalos L.M."/>
            <person name="Corthals A.P."/>
            <person name="Power M.L."/>
            <person name="Jones G."/>
            <person name="Ransome R.D."/>
            <person name="Dechmann D.K.N."/>
            <person name="Locatelli A.G."/>
            <person name="Puechmaille S.J."/>
            <person name="Fedrigo O."/>
            <person name="Jarvis E.D."/>
            <person name="Hiller M."/>
            <person name="Vernes S.C."/>
            <person name="Myers E.W."/>
            <person name="Teeling E.C."/>
        </authorList>
    </citation>
    <scope>NUCLEOTIDE SEQUENCE [LARGE SCALE GENOMIC DNA]</scope>
    <source>
        <strain evidence="1">MPipKuh1</strain>
        <tissue evidence="1">Flight muscle</tissue>
    </source>
</reference>
<dbReference type="AlphaFoldDB" id="A0A7J7SMI9"/>
<protein>
    <submittedName>
        <fullName evidence="1">Uncharacterized protein</fullName>
    </submittedName>
</protein>
<accession>A0A7J7SMI9</accession>
<organism evidence="1 2">
    <name type="scientific">Pipistrellus kuhlii</name>
    <name type="common">Kuhl's pipistrelle</name>
    <dbReference type="NCBI Taxonomy" id="59472"/>
    <lineage>
        <taxon>Eukaryota</taxon>
        <taxon>Metazoa</taxon>
        <taxon>Chordata</taxon>
        <taxon>Craniata</taxon>
        <taxon>Vertebrata</taxon>
        <taxon>Euteleostomi</taxon>
        <taxon>Mammalia</taxon>
        <taxon>Eutheria</taxon>
        <taxon>Laurasiatheria</taxon>
        <taxon>Chiroptera</taxon>
        <taxon>Yangochiroptera</taxon>
        <taxon>Vespertilionidae</taxon>
        <taxon>Pipistrellus</taxon>
    </lineage>
</organism>
<gene>
    <name evidence="1" type="ORF">mPipKuh1_009806</name>
</gene>
<evidence type="ECO:0000313" key="1">
    <source>
        <dbReference type="EMBL" id="KAF6289641.1"/>
    </source>
</evidence>
<dbReference type="EMBL" id="JACAGB010000039">
    <property type="protein sequence ID" value="KAF6289641.1"/>
    <property type="molecule type" value="Genomic_DNA"/>
</dbReference>